<feature type="region of interest" description="Disordered" evidence="1">
    <location>
        <begin position="294"/>
        <end position="325"/>
    </location>
</feature>
<gene>
    <name evidence="2" type="ORF">NDU88_000118</name>
</gene>
<keyword evidence="3" id="KW-1185">Reference proteome</keyword>
<dbReference type="AlphaFoldDB" id="A0AAV7UQR6"/>
<proteinExistence type="predicted"/>
<evidence type="ECO:0000256" key="1">
    <source>
        <dbReference type="SAM" id="MobiDB-lite"/>
    </source>
</evidence>
<accession>A0AAV7UQR6</accession>
<organism evidence="2 3">
    <name type="scientific">Pleurodeles waltl</name>
    <name type="common">Iberian ribbed newt</name>
    <dbReference type="NCBI Taxonomy" id="8319"/>
    <lineage>
        <taxon>Eukaryota</taxon>
        <taxon>Metazoa</taxon>
        <taxon>Chordata</taxon>
        <taxon>Craniata</taxon>
        <taxon>Vertebrata</taxon>
        <taxon>Euteleostomi</taxon>
        <taxon>Amphibia</taxon>
        <taxon>Batrachia</taxon>
        <taxon>Caudata</taxon>
        <taxon>Salamandroidea</taxon>
        <taxon>Salamandridae</taxon>
        <taxon>Pleurodelinae</taxon>
        <taxon>Pleurodeles</taxon>
    </lineage>
</organism>
<comment type="caution">
    <text evidence="2">The sequence shown here is derived from an EMBL/GenBank/DDBJ whole genome shotgun (WGS) entry which is preliminary data.</text>
</comment>
<sequence>MLDVGSSVLRKALRSQSHALSLSPRTRPRLWGIVPTFVVPLSWTAVVPPPTTNFCPLLCASPGSLVRSSPVPFCGQPGSCQSLYSSPSQDGSSESSSSVCARQGSGEVLCEHISWCSPTIEHSVSSGRGPLLSEPTAGTHRRGVSLQWAVPPQSRGPRLNGPPRCSSAAHLSFVRTRLIQLRTNQISRAAPARPRSRDKSTWATQAGAPKRLLLPRLPAQSSLPKKVARFIRQFRSSTPLFRLSPQVRQRALLRGSTVQAAAPRCVVVPHADSAVVPPWRPRRSGLQLHLRLNPNSLPGAADRTGSTPVSRRLLYGRGSPGDTLG</sequence>
<reference evidence="2" key="1">
    <citation type="journal article" date="2022" name="bioRxiv">
        <title>Sequencing and chromosome-scale assembly of the giantPleurodeles waltlgenome.</title>
        <authorList>
            <person name="Brown T."/>
            <person name="Elewa A."/>
            <person name="Iarovenko S."/>
            <person name="Subramanian E."/>
            <person name="Araus A.J."/>
            <person name="Petzold A."/>
            <person name="Susuki M."/>
            <person name="Suzuki K.-i.T."/>
            <person name="Hayashi T."/>
            <person name="Toyoda A."/>
            <person name="Oliveira C."/>
            <person name="Osipova E."/>
            <person name="Leigh N.D."/>
            <person name="Simon A."/>
            <person name="Yun M.H."/>
        </authorList>
    </citation>
    <scope>NUCLEOTIDE SEQUENCE</scope>
    <source>
        <strain evidence="2">20211129_DDA</strain>
        <tissue evidence="2">Liver</tissue>
    </source>
</reference>
<protein>
    <submittedName>
        <fullName evidence="2">Uncharacterized protein</fullName>
    </submittedName>
</protein>
<evidence type="ECO:0000313" key="3">
    <source>
        <dbReference type="Proteomes" id="UP001066276"/>
    </source>
</evidence>
<dbReference type="EMBL" id="JANPWB010000004">
    <property type="protein sequence ID" value="KAJ1190799.1"/>
    <property type="molecule type" value="Genomic_DNA"/>
</dbReference>
<evidence type="ECO:0000313" key="2">
    <source>
        <dbReference type="EMBL" id="KAJ1190799.1"/>
    </source>
</evidence>
<dbReference type="Proteomes" id="UP001066276">
    <property type="component" value="Chromosome 2_2"/>
</dbReference>
<name>A0AAV7UQR6_PLEWA</name>